<evidence type="ECO:0000256" key="2">
    <source>
        <dbReference type="SAM" id="Phobius"/>
    </source>
</evidence>
<protein>
    <recommendedName>
        <fullName evidence="5">Pilus assembly protein TadE</fullName>
    </recommendedName>
</protein>
<keyword evidence="2" id="KW-0812">Transmembrane</keyword>
<evidence type="ECO:0000313" key="3">
    <source>
        <dbReference type="EMBL" id="BBK83625.1"/>
    </source>
</evidence>
<dbReference type="NCBIfam" id="NF041390">
    <property type="entry name" value="TadE_Rv3655c"/>
    <property type="match status" value="1"/>
</dbReference>
<feature type="region of interest" description="Disordered" evidence="1">
    <location>
        <begin position="1"/>
        <end position="27"/>
    </location>
</feature>
<evidence type="ECO:0000313" key="4">
    <source>
        <dbReference type="Proteomes" id="UP000318594"/>
    </source>
</evidence>
<keyword evidence="4" id="KW-1185">Reference proteome</keyword>
<name>A0ABM7GWI5_CUTAC</name>
<feature type="transmembrane region" description="Helical" evidence="2">
    <location>
        <begin position="33"/>
        <end position="60"/>
    </location>
</feature>
<feature type="compositionally biased region" description="Polar residues" evidence="1">
    <location>
        <begin position="82"/>
        <end position="100"/>
    </location>
</feature>
<dbReference type="EMBL" id="AP019723">
    <property type="protein sequence ID" value="BBK83625.1"/>
    <property type="molecule type" value="Genomic_DNA"/>
</dbReference>
<dbReference type="InterPro" id="IPR049790">
    <property type="entry name" value="Rv3655c/TadE"/>
</dbReference>
<keyword evidence="2" id="KW-0472">Membrane</keyword>
<evidence type="ECO:0000256" key="1">
    <source>
        <dbReference type="SAM" id="MobiDB-lite"/>
    </source>
</evidence>
<keyword evidence="2" id="KW-1133">Transmembrane helix</keyword>
<feature type="region of interest" description="Disordered" evidence="1">
    <location>
        <begin position="78"/>
        <end position="100"/>
    </location>
</feature>
<organism evidence="3 4">
    <name type="scientific">Cutibacterium acnes subsp. acnes</name>
    <dbReference type="NCBI Taxonomy" id="1734925"/>
    <lineage>
        <taxon>Bacteria</taxon>
        <taxon>Bacillati</taxon>
        <taxon>Actinomycetota</taxon>
        <taxon>Actinomycetes</taxon>
        <taxon>Propionibacteriales</taxon>
        <taxon>Propionibacteriaceae</taxon>
        <taxon>Cutibacterium</taxon>
    </lineage>
</organism>
<evidence type="ECO:0008006" key="5">
    <source>
        <dbReference type="Google" id="ProtNLM"/>
    </source>
</evidence>
<dbReference type="Proteomes" id="UP000318594">
    <property type="component" value="Chromosome"/>
</dbReference>
<gene>
    <name evidence="3" type="ORF">CacPP4_02400</name>
</gene>
<sequence>MTGLARRGGRSRVSATPGRSPQRSRQRIARGMVTVEMAVSLIAATLVVATSCWVVGLVVVEDACRTTAAQVARQVARGDTASARQAESNAPTGAKVSTTTSGGWVNVTVQVDRSLGRIGPVHLRGQARSPMEPGQT</sequence>
<reference evidence="3 4" key="1">
    <citation type="submission" date="2019-06" db="EMBL/GenBank/DDBJ databases">
        <title>Complete genome sequence of Cutibacterium acnes subsp. acnes NBRC 107605.</title>
        <authorList>
            <person name="Miura T."/>
            <person name="Furukawa M."/>
            <person name="Shimamura M."/>
            <person name="Ohyama Y."/>
            <person name="Yamazoe A."/>
            <person name="Kawasaki H."/>
        </authorList>
    </citation>
    <scope>NUCLEOTIDE SEQUENCE [LARGE SCALE GENOMIC DNA]</scope>
    <source>
        <strain evidence="3 4">NBRC 107605</strain>
    </source>
</reference>
<accession>A0ABM7GWI5</accession>
<proteinExistence type="predicted"/>